<dbReference type="SUPFAM" id="SSF53383">
    <property type="entry name" value="PLP-dependent transferases"/>
    <property type="match status" value="1"/>
</dbReference>
<dbReference type="PANTHER" id="PTHR11999:SF70">
    <property type="entry name" value="MIP05841P"/>
    <property type="match status" value="1"/>
</dbReference>
<dbReference type="PANTHER" id="PTHR11999">
    <property type="entry name" value="GROUP II PYRIDOXAL-5-PHOSPHATE DECARBOXYLASE"/>
    <property type="match status" value="1"/>
</dbReference>
<dbReference type="Pfam" id="PF00282">
    <property type="entry name" value="Pyridoxal_deC"/>
    <property type="match status" value="1"/>
</dbReference>
<organism evidence="6">
    <name type="scientific">freshwater metagenome</name>
    <dbReference type="NCBI Taxonomy" id="449393"/>
    <lineage>
        <taxon>unclassified sequences</taxon>
        <taxon>metagenomes</taxon>
        <taxon>ecological metagenomes</taxon>
    </lineage>
</organism>
<evidence type="ECO:0000256" key="1">
    <source>
        <dbReference type="ARBA" id="ARBA00001933"/>
    </source>
</evidence>
<dbReference type="GO" id="GO:0005737">
    <property type="term" value="C:cytoplasm"/>
    <property type="evidence" value="ECO:0007669"/>
    <property type="project" value="TreeGrafter"/>
</dbReference>
<name>A0A6J6N9M0_9ZZZZ</name>
<dbReference type="InterPro" id="IPR015421">
    <property type="entry name" value="PyrdxlP-dep_Trfase_major"/>
</dbReference>
<dbReference type="PRINTS" id="PR00800">
    <property type="entry name" value="YHDCRBOXLASE"/>
</dbReference>
<dbReference type="GO" id="GO:0019752">
    <property type="term" value="P:carboxylic acid metabolic process"/>
    <property type="evidence" value="ECO:0007669"/>
    <property type="project" value="InterPro"/>
</dbReference>
<dbReference type="AlphaFoldDB" id="A0A6J6N9M0"/>
<dbReference type="GO" id="GO:0016831">
    <property type="term" value="F:carboxy-lyase activity"/>
    <property type="evidence" value="ECO:0007669"/>
    <property type="project" value="UniProtKB-KW"/>
</dbReference>
<keyword evidence="5" id="KW-0456">Lyase</keyword>
<dbReference type="Gene3D" id="3.90.1150.10">
    <property type="entry name" value="Aspartate Aminotransferase, domain 1"/>
    <property type="match status" value="1"/>
</dbReference>
<keyword evidence="4" id="KW-0663">Pyridoxal phosphate</keyword>
<dbReference type="Gene3D" id="3.40.640.10">
    <property type="entry name" value="Type I PLP-dependent aspartate aminotransferase-like (Major domain)"/>
    <property type="match status" value="1"/>
</dbReference>
<proteinExistence type="inferred from homology"/>
<evidence type="ECO:0000256" key="5">
    <source>
        <dbReference type="ARBA" id="ARBA00023239"/>
    </source>
</evidence>
<evidence type="ECO:0000256" key="2">
    <source>
        <dbReference type="ARBA" id="ARBA00009533"/>
    </source>
</evidence>
<protein>
    <submittedName>
        <fullName evidence="6">Unannotated protein</fullName>
    </submittedName>
</protein>
<sequence>MSVTPEEFRQNGYALIDWITDYIEGIEAFPVIDPELQPGDVRAALPAHPPTAIEPFDAVLRDLDAVILPGITHWQHPNFFAYFPANSSYSSILGELASAGLSVQGMSWITSPACTEVETLMLDWMQELLGLPQRFRSDSATGGGVIHGSASEATLAAILAARWRATNGHVNRDGDTSSLVAYATTQAHSSIEKGLRIAGIGLERMRMVPVDENFAMRVDELARMMAADIDAGLTPFFVCATHGTTSSTAFDPTAEIATVCNANNVWLHVDAAMSGIAALAPEYRWVNSGLELADSYCTNPHKWMGVNFDCDLFWTADRAALLGALSILPEYLRSKAAESGAVIDYRDWQVPLGRRFRSLKLWFTIRCDGIESIQAMIREHVRLTELLAQWVEADHRFEVVAPHPLNLLCIRLREGNEATDSLIERANLTGKALFTRTVLNSQSTLRISVGSRLTTESHVLAGWQLLQSLAQ</sequence>
<dbReference type="InterPro" id="IPR010977">
    <property type="entry name" value="Aromatic_deC"/>
</dbReference>
<reference evidence="6" key="1">
    <citation type="submission" date="2020-05" db="EMBL/GenBank/DDBJ databases">
        <authorList>
            <person name="Chiriac C."/>
            <person name="Salcher M."/>
            <person name="Ghai R."/>
            <person name="Kavagutti S V."/>
        </authorList>
    </citation>
    <scope>NUCLEOTIDE SEQUENCE</scope>
</reference>
<dbReference type="InterPro" id="IPR015422">
    <property type="entry name" value="PyrdxlP-dep_Trfase_small"/>
</dbReference>
<dbReference type="InterPro" id="IPR002129">
    <property type="entry name" value="PyrdxlP-dep_de-COase"/>
</dbReference>
<dbReference type="EMBL" id="CAEZXM010000028">
    <property type="protein sequence ID" value="CAB4681545.1"/>
    <property type="molecule type" value="Genomic_DNA"/>
</dbReference>
<dbReference type="InterPro" id="IPR015424">
    <property type="entry name" value="PyrdxlP-dep_Trfase"/>
</dbReference>
<dbReference type="Gene3D" id="1.20.1340.10">
    <property type="entry name" value="dopa decarboxylase, N-terminal domain"/>
    <property type="match status" value="1"/>
</dbReference>
<evidence type="ECO:0000256" key="3">
    <source>
        <dbReference type="ARBA" id="ARBA00022793"/>
    </source>
</evidence>
<keyword evidence="3" id="KW-0210">Decarboxylase</keyword>
<evidence type="ECO:0000313" key="6">
    <source>
        <dbReference type="EMBL" id="CAB4681545.1"/>
    </source>
</evidence>
<comment type="cofactor">
    <cofactor evidence="1">
        <name>pyridoxal 5'-phosphate</name>
        <dbReference type="ChEBI" id="CHEBI:597326"/>
    </cofactor>
</comment>
<accession>A0A6J6N9M0</accession>
<dbReference type="GO" id="GO:0006520">
    <property type="term" value="P:amino acid metabolic process"/>
    <property type="evidence" value="ECO:0007669"/>
    <property type="project" value="InterPro"/>
</dbReference>
<comment type="similarity">
    <text evidence="2">Belongs to the group II decarboxylase family.</text>
</comment>
<dbReference type="GO" id="GO:0030170">
    <property type="term" value="F:pyridoxal phosphate binding"/>
    <property type="evidence" value="ECO:0007669"/>
    <property type="project" value="InterPro"/>
</dbReference>
<gene>
    <name evidence="6" type="ORF">UFOPK2366_00243</name>
</gene>
<evidence type="ECO:0000256" key="4">
    <source>
        <dbReference type="ARBA" id="ARBA00022898"/>
    </source>
</evidence>